<evidence type="ECO:0000313" key="2">
    <source>
        <dbReference type="Proteomes" id="UP001209694"/>
    </source>
</evidence>
<dbReference type="RefSeq" id="WP_265355588.1">
    <property type="nucleotide sequence ID" value="NZ_JAMQPS010000001.1"/>
</dbReference>
<dbReference type="InterPro" id="IPR029058">
    <property type="entry name" value="AB_hydrolase_fold"/>
</dbReference>
<protein>
    <recommendedName>
        <fullName evidence="3">Alpha/beta hydrolase</fullName>
    </recommendedName>
</protein>
<dbReference type="Proteomes" id="UP001209694">
    <property type="component" value="Unassembled WGS sequence"/>
</dbReference>
<dbReference type="SUPFAM" id="SSF53474">
    <property type="entry name" value="alpha/beta-Hydrolases"/>
    <property type="match status" value="1"/>
</dbReference>
<accession>A0AAW5V5I5</accession>
<gene>
    <name evidence="1" type="ORF">ND810_00015</name>
</gene>
<evidence type="ECO:0000313" key="1">
    <source>
        <dbReference type="EMBL" id="MCW7513523.1"/>
    </source>
</evidence>
<proteinExistence type="predicted"/>
<comment type="caution">
    <text evidence="1">The sequence shown here is derived from an EMBL/GenBank/DDBJ whole genome shotgun (WGS) entry which is preliminary data.</text>
</comment>
<sequence length="343" mass="38855">MEAANHKKFFGGKDERNDKQKIASRFLRDEGPNEWNLEMPDPEYGKLKNTTLLFCPGFLSGLFPVMAFQDAFPHLEKEYGVRILQSDSHPMRSCEANMADLLNAIERGIGLDANENLIPEKDAVPPKDIFVIAYSKGMPDLLFLLSKRPDLKKRIRCIFNWAGAPGGSYLADSLYDSIKDINFNIKDEFDTLIKLVSPIIQVPHKIRRLSEFNVKAAILDLTTFIRGEFLKENIKKIDALNIPFFNITGSTTITEVPYFQLQGVNELNKYDANNDMQVTQKHSKLHIPMATDLAMLHAHHWDVAYNSFVGKLSFGSPNLDHPFPKTAGLVAMFKFAYELGLID</sequence>
<name>A0AAW5V5I5_9LEPT</name>
<dbReference type="AlphaFoldDB" id="A0AAW5V5I5"/>
<reference evidence="1" key="1">
    <citation type="submission" date="2022-06" db="EMBL/GenBank/DDBJ databases">
        <title>Leptospira isolates from biofilms formed at urban environments.</title>
        <authorList>
            <person name="Ribeiro P.S."/>
            <person name="Sousa T."/>
            <person name="Carvalho N."/>
            <person name="Aburjaile F."/>
            <person name="Neves F."/>
            <person name="Oliveira D."/>
            <person name="Blanco L."/>
            <person name="Lima J."/>
            <person name="Costa F."/>
            <person name="Brenig B."/>
            <person name="Soares S."/>
            <person name="Ramos R."/>
            <person name="Goes-Neto A."/>
            <person name="Matiuzzi M."/>
            <person name="Azevedo V."/>
            <person name="Ristow P."/>
        </authorList>
    </citation>
    <scope>NUCLEOTIDE SEQUENCE</scope>
    <source>
        <strain evidence="1">VSF7</strain>
    </source>
</reference>
<dbReference type="EMBL" id="JAMQQD010000001">
    <property type="protein sequence ID" value="MCW7513523.1"/>
    <property type="molecule type" value="Genomic_DNA"/>
</dbReference>
<organism evidence="1 2">
    <name type="scientific">Leptospira levettii</name>
    <dbReference type="NCBI Taxonomy" id="2023178"/>
    <lineage>
        <taxon>Bacteria</taxon>
        <taxon>Pseudomonadati</taxon>
        <taxon>Spirochaetota</taxon>
        <taxon>Spirochaetia</taxon>
        <taxon>Leptospirales</taxon>
        <taxon>Leptospiraceae</taxon>
        <taxon>Leptospira</taxon>
    </lineage>
</organism>
<evidence type="ECO:0008006" key="3">
    <source>
        <dbReference type="Google" id="ProtNLM"/>
    </source>
</evidence>
<dbReference type="Gene3D" id="3.40.50.1820">
    <property type="entry name" value="alpha/beta hydrolase"/>
    <property type="match status" value="1"/>
</dbReference>